<keyword evidence="3" id="KW-0808">Transferase</keyword>
<feature type="domain" description="Sulfatase-modifying factor enzyme-like" evidence="2">
    <location>
        <begin position="101"/>
        <end position="348"/>
    </location>
</feature>
<dbReference type="AlphaFoldDB" id="A0A6J5J226"/>
<dbReference type="InterPro" id="IPR005532">
    <property type="entry name" value="SUMF_dom"/>
</dbReference>
<reference evidence="3 4" key="1">
    <citation type="submission" date="2020-04" db="EMBL/GenBank/DDBJ databases">
        <authorList>
            <person name="Depoorter E."/>
        </authorList>
    </citation>
    <scope>NUCLEOTIDE SEQUENCE [LARGE SCALE GENOMIC DNA]</scope>
    <source>
        <strain evidence="3 4">BCC0217</strain>
    </source>
</reference>
<evidence type="ECO:0000313" key="3">
    <source>
        <dbReference type="EMBL" id="CAB3965650.1"/>
    </source>
</evidence>
<dbReference type="Pfam" id="PF03781">
    <property type="entry name" value="FGE-sulfatase"/>
    <property type="match status" value="1"/>
</dbReference>
<dbReference type="GO" id="GO:0016301">
    <property type="term" value="F:kinase activity"/>
    <property type="evidence" value="ECO:0007669"/>
    <property type="project" value="UniProtKB-KW"/>
</dbReference>
<protein>
    <submittedName>
        <fullName evidence="3">Serine/threonine kinase</fullName>
    </submittedName>
</protein>
<dbReference type="GO" id="GO:0120147">
    <property type="term" value="F:formylglycine-generating oxidase activity"/>
    <property type="evidence" value="ECO:0007669"/>
    <property type="project" value="TreeGrafter"/>
</dbReference>
<dbReference type="InterPro" id="IPR051043">
    <property type="entry name" value="Sulfatase_Mod_Factor_Kinase"/>
</dbReference>
<dbReference type="Proteomes" id="UP000494301">
    <property type="component" value="Unassembled WGS sequence"/>
</dbReference>
<sequence>MSDWRKSTRGKSKGLLIGGALLASSAAMAAIDTKAPPDKERLIREITTPSPPKEVWEHISVVVQWTFGKVHDDTIRILQDYFRSLPAPTEAELADFRLDMAREWVPVKGGTFLMGDFGPQTSAEKLPYSANEGAAPAHDVTLDGYSILKHRVTYAEYDIYTRANHLPSILTDSGFNFQFRFPDFPAGDVTWQQARDFCTWLGKELNAPVDLPTEAQWEYAARSRGELWVIPSKAVPVIDGKYGLTDLDDTLVRMGQGTSSMPEVSRPVGTYGDNGIGMSDVFGYGREWTYDWFDKNYYRHSSKVNPRGPEAGTLRSVRNGTDSRVRLVIDRRGEQPDKKDVELGFRCVLNLAGPAGDPETGRHAIVPTASASLVGLGPASVYRVDAVGH</sequence>
<dbReference type="InterPro" id="IPR016187">
    <property type="entry name" value="CTDL_fold"/>
</dbReference>
<feature type="signal peptide" evidence="1">
    <location>
        <begin position="1"/>
        <end position="29"/>
    </location>
</feature>
<evidence type="ECO:0000313" key="4">
    <source>
        <dbReference type="Proteomes" id="UP000494301"/>
    </source>
</evidence>
<keyword evidence="3" id="KW-0418">Kinase</keyword>
<name>A0A6J5J226_9BURK</name>
<dbReference type="SUPFAM" id="SSF56436">
    <property type="entry name" value="C-type lectin-like"/>
    <property type="match status" value="1"/>
</dbReference>
<gene>
    <name evidence="3" type="ORF">BLA3211_03526</name>
</gene>
<feature type="chain" id="PRO_5026652091" evidence="1">
    <location>
        <begin position="30"/>
        <end position="389"/>
    </location>
</feature>
<dbReference type="Gene3D" id="3.90.1580.10">
    <property type="entry name" value="paralog of FGE (formylglycine-generating enzyme)"/>
    <property type="match status" value="1"/>
</dbReference>
<dbReference type="EMBL" id="CABWIL020000011">
    <property type="protein sequence ID" value="CAB3965650.1"/>
    <property type="molecule type" value="Genomic_DNA"/>
</dbReference>
<accession>A0A6J5J226</accession>
<proteinExistence type="predicted"/>
<dbReference type="PANTHER" id="PTHR23150">
    <property type="entry name" value="SULFATASE MODIFYING FACTOR 1, 2"/>
    <property type="match status" value="1"/>
</dbReference>
<keyword evidence="1" id="KW-0732">Signal</keyword>
<organism evidence="3 4">
    <name type="scientific">Burkholderia aenigmatica</name>
    <dbReference type="NCBI Taxonomy" id="2015348"/>
    <lineage>
        <taxon>Bacteria</taxon>
        <taxon>Pseudomonadati</taxon>
        <taxon>Pseudomonadota</taxon>
        <taxon>Betaproteobacteria</taxon>
        <taxon>Burkholderiales</taxon>
        <taxon>Burkholderiaceae</taxon>
        <taxon>Burkholderia</taxon>
        <taxon>Burkholderia cepacia complex</taxon>
    </lineage>
</organism>
<evidence type="ECO:0000256" key="1">
    <source>
        <dbReference type="SAM" id="SignalP"/>
    </source>
</evidence>
<evidence type="ECO:0000259" key="2">
    <source>
        <dbReference type="Pfam" id="PF03781"/>
    </source>
</evidence>
<dbReference type="InterPro" id="IPR042095">
    <property type="entry name" value="SUMF_sf"/>
</dbReference>
<dbReference type="PANTHER" id="PTHR23150:SF19">
    <property type="entry name" value="FORMYLGLYCINE-GENERATING ENZYME"/>
    <property type="match status" value="1"/>
</dbReference>